<dbReference type="Gene3D" id="6.10.340.10">
    <property type="match status" value="1"/>
</dbReference>
<feature type="compositionally biased region" description="Polar residues" evidence="12">
    <location>
        <begin position="81"/>
        <end position="93"/>
    </location>
</feature>
<dbReference type="InterPro" id="IPR005467">
    <property type="entry name" value="His_kinase_dom"/>
</dbReference>
<evidence type="ECO:0000259" key="14">
    <source>
        <dbReference type="PROSITE" id="PS50109"/>
    </source>
</evidence>
<evidence type="ECO:0000256" key="12">
    <source>
        <dbReference type="SAM" id="MobiDB-lite"/>
    </source>
</evidence>
<sequence length="506" mass="52802">MSTGAPGGPDEPSSAGGADAGGTNAGGTNTGGSTGGNADPGGADAGGNANGGGNANAGGQGGPGRAPGPRDTRPAGAWQPPNDTGPQTGPQATQPGGRRGGRWRRPGPQQVPPRPAPPYPAAQGGWPGTAAGGGSLADLKALPGRMSVRLRLTLLYGLLFFLAGALLLFVMTVLMANILGNVQVIGFGISDAEAAELKRQFVEQTMKQLVGRSLLALGGVGIITLVLGWFVADRALSPLQRVTATARRLSESTLHERIALEGPDDEIKELADTFDAMLERLGQAFDSQRRFVANASHELRTPLAINRTLLEVALGDPEASDDLRAVGRTLLATNARHERLIEGLLLLARSERELTTRTEVDLAEVASTVLENSARRDPEHDVSVHKELTPGKALGDPVLLEHLVSNLVENAVKHNEDGGELWIRTGMLEGFATVQVENTGPVVPAYEVERLFEPFRRLNADRVESAKGAGLGLSIVRSVVLAHRGAVYAAPRPGGGLIVTVRFPPA</sequence>
<proteinExistence type="predicted"/>
<dbReference type="InterPro" id="IPR050428">
    <property type="entry name" value="TCS_sensor_his_kinase"/>
</dbReference>
<dbReference type="InterPro" id="IPR003594">
    <property type="entry name" value="HATPase_dom"/>
</dbReference>
<dbReference type="PROSITE" id="PS50885">
    <property type="entry name" value="HAMP"/>
    <property type="match status" value="1"/>
</dbReference>
<keyword evidence="7 13" id="KW-0812">Transmembrane</keyword>
<feature type="compositionally biased region" description="Gly residues" evidence="12">
    <location>
        <begin position="18"/>
        <end position="65"/>
    </location>
</feature>
<dbReference type="EC" id="2.7.13.3" evidence="4"/>
<evidence type="ECO:0000313" key="16">
    <source>
        <dbReference type="EMBL" id="TQM68229.1"/>
    </source>
</evidence>
<protein>
    <recommendedName>
        <fullName evidence="4">histidine kinase</fullName>
        <ecNumber evidence="4">2.7.13.3</ecNumber>
    </recommendedName>
</protein>
<evidence type="ECO:0000313" key="17">
    <source>
        <dbReference type="Proteomes" id="UP000316706"/>
    </source>
</evidence>
<dbReference type="PANTHER" id="PTHR45436">
    <property type="entry name" value="SENSOR HISTIDINE KINASE YKOH"/>
    <property type="match status" value="1"/>
</dbReference>
<comment type="caution">
    <text evidence="16">The sequence shown here is derived from an EMBL/GenBank/DDBJ whole genome shotgun (WGS) entry which is preliminary data.</text>
</comment>
<keyword evidence="5" id="KW-0597">Phosphoprotein</keyword>
<organism evidence="16 17">
    <name type="scientific">Actinomadura hallensis</name>
    <dbReference type="NCBI Taxonomy" id="337895"/>
    <lineage>
        <taxon>Bacteria</taxon>
        <taxon>Bacillati</taxon>
        <taxon>Actinomycetota</taxon>
        <taxon>Actinomycetes</taxon>
        <taxon>Streptosporangiales</taxon>
        <taxon>Thermomonosporaceae</taxon>
        <taxon>Actinomadura</taxon>
    </lineage>
</organism>
<evidence type="ECO:0000256" key="8">
    <source>
        <dbReference type="ARBA" id="ARBA00022777"/>
    </source>
</evidence>
<dbReference type="Pfam" id="PF02518">
    <property type="entry name" value="HATPase_c"/>
    <property type="match status" value="1"/>
</dbReference>
<dbReference type="EMBL" id="VFPO01000001">
    <property type="protein sequence ID" value="TQM68229.1"/>
    <property type="molecule type" value="Genomic_DNA"/>
</dbReference>
<dbReference type="InterPro" id="IPR003660">
    <property type="entry name" value="HAMP_dom"/>
</dbReference>
<dbReference type="SMART" id="SM00388">
    <property type="entry name" value="HisKA"/>
    <property type="match status" value="1"/>
</dbReference>
<reference evidence="16 17" key="1">
    <citation type="submission" date="2019-06" db="EMBL/GenBank/DDBJ databases">
        <title>Sequencing the genomes of 1000 actinobacteria strains.</title>
        <authorList>
            <person name="Klenk H.-P."/>
        </authorList>
    </citation>
    <scope>NUCLEOTIDE SEQUENCE [LARGE SCALE GENOMIC DNA]</scope>
    <source>
        <strain evidence="16 17">DSM 45043</strain>
    </source>
</reference>
<comment type="catalytic activity">
    <reaction evidence="1">
        <text>ATP + protein L-histidine = ADP + protein N-phospho-L-histidine.</text>
        <dbReference type="EC" id="2.7.13.3"/>
    </reaction>
</comment>
<keyword evidence="9 13" id="KW-1133">Transmembrane helix</keyword>
<feature type="transmembrane region" description="Helical" evidence="13">
    <location>
        <begin position="214"/>
        <end position="232"/>
    </location>
</feature>
<keyword evidence="8 16" id="KW-0418">Kinase</keyword>
<evidence type="ECO:0000256" key="10">
    <source>
        <dbReference type="ARBA" id="ARBA00023012"/>
    </source>
</evidence>
<evidence type="ECO:0000256" key="9">
    <source>
        <dbReference type="ARBA" id="ARBA00022989"/>
    </source>
</evidence>
<dbReference type="GO" id="GO:0000155">
    <property type="term" value="F:phosphorelay sensor kinase activity"/>
    <property type="evidence" value="ECO:0007669"/>
    <property type="project" value="InterPro"/>
</dbReference>
<evidence type="ECO:0000256" key="4">
    <source>
        <dbReference type="ARBA" id="ARBA00012438"/>
    </source>
</evidence>
<evidence type="ECO:0000256" key="6">
    <source>
        <dbReference type="ARBA" id="ARBA00022679"/>
    </source>
</evidence>
<dbReference type="InterPro" id="IPR004358">
    <property type="entry name" value="Sig_transdc_His_kin-like_C"/>
</dbReference>
<dbReference type="PRINTS" id="PR00344">
    <property type="entry name" value="BCTRLSENSOR"/>
</dbReference>
<evidence type="ECO:0000256" key="5">
    <source>
        <dbReference type="ARBA" id="ARBA00022553"/>
    </source>
</evidence>
<name>A0A543ICC0_9ACTN</name>
<keyword evidence="11 13" id="KW-0472">Membrane</keyword>
<evidence type="ECO:0000256" key="13">
    <source>
        <dbReference type="SAM" id="Phobius"/>
    </source>
</evidence>
<dbReference type="RefSeq" id="WP_246077229.1">
    <property type="nucleotide sequence ID" value="NZ_VFPO01000001.1"/>
</dbReference>
<evidence type="ECO:0000256" key="7">
    <source>
        <dbReference type="ARBA" id="ARBA00022692"/>
    </source>
</evidence>
<keyword evidence="10" id="KW-0902">Two-component regulatory system</keyword>
<comment type="subcellular location">
    <subcellularLocation>
        <location evidence="3">Cell membrane</location>
    </subcellularLocation>
    <subcellularLocation>
        <location evidence="2">Membrane</location>
        <topology evidence="2">Multi-pass membrane protein</topology>
    </subcellularLocation>
</comment>
<dbReference type="GO" id="GO:0005886">
    <property type="term" value="C:plasma membrane"/>
    <property type="evidence" value="ECO:0007669"/>
    <property type="project" value="UniProtKB-SubCell"/>
</dbReference>
<feature type="region of interest" description="Disordered" evidence="12">
    <location>
        <begin position="1"/>
        <end position="128"/>
    </location>
</feature>
<dbReference type="Pfam" id="PF00672">
    <property type="entry name" value="HAMP"/>
    <property type="match status" value="1"/>
</dbReference>
<evidence type="ECO:0000259" key="15">
    <source>
        <dbReference type="PROSITE" id="PS50885"/>
    </source>
</evidence>
<dbReference type="AlphaFoldDB" id="A0A543ICC0"/>
<dbReference type="InterPro" id="IPR003661">
    <property type="entry name" value="HisK_dim/P_dom"/>
</dbReference>
<dbReference type="Proteomes" id="UP000316706">
    <property type="component" value="Unassembled WGS sequence"/>
</dbReference>
<dbReference type="PANTHER" id="PTHR45436:SF15">
    <property type="entry name" value="SENSOR HISTIDINE KINASE CUSS"/>
    <property type="match status" value="1"/>
</dbReference>
<dbReference type="Gene3D" id="3.30.565.10">
    <property type="entry name" value="Histidine kinase-like ATPase, C-terminal domain"/>
    <property type="match status" value="1"/>
</dbReference>
<dbReference type="CDD" id="cd06225">
    <property type="entry name" value="HAMP"/>
    <property type="match status" value="1"/>
</dbReference>
<evidence type="ECO:0000256" key="1">
    <source>
        <dbReference type="ARBA" id="ARBA00000085"/>
    </source>
</evidence>
<feature type="transmembrane region" description="Helical" evidence="13">
    <location>
        <begin position="154"/>
        <end position="179"/>
    </location>
</feature>
<feature type="domain" description="Histidine kinase" evidence="14">
    <location>
        <begin position="294"/>
        <end position="506"/>
    </location>
</feature>
<dbReference type="Gene3D" id="1.10.287.130">
    <property type="match status" value="1"/>
</dbReference>
<dbReference type="InterPro" id="IPR036890">
    <property type="entry name" value="HATPase_C_sf"/>
</dbReference>
<evidence type="ECO:0000256" key="11">
    <source>
        <dbReference type="ARBA" id="ARBA00023136"/>
    </source>
</evidence>
<feature type="compositionally biased region" description="Pro residues" evidence="12">
    <location>
        <begin position="109"/>
        <end position="120"/>
    </location>
</feature>
<dbReference type="SUPFAM" id="SSF47384">
    <property type="entry name" value="Homodimeric domain of signal transducing histidine kinase"/>
    <property type="match status" value="1"/>
</dbReference>
<keyword evidence="6" id="KW-0808">Transferase</keyword>
<accession>A0A543ICC0</accession>
<evidence type="ECO:0000256" key="3">
    <source>
        <dbReference type="ARBA" id="ARBA00004236"/>
    </source>
</evidence>
<dbReference type="Pfam" id="PF00512">
    <property type="entry name" value="HisKA"/>
    <property type="match status" value="1"/>
</dbReference>
<dbReference type="PROSITE" id="PS50109">
    <property type="entry name" value="HIS_KIN"/>
    <property type="match status" value="1"/>
</dbReference>
<dbReference type="SUPFAM" id="SSF55874">
    <property type="entry name" value="ATPase domain of HSP90 chaperone/DNA topoisomerase II/histidine kinase"/>
    <property type="match status" value="1"/>
</dbReference>
<feature type="domain" description="HAMP" evidence="15">
    <location>
        <begin position="233"/>
        <end position="286"/>
    </location>
</feature>
<dbReference type="SMART" id="SM00387">
    <property type="entry name" value="HATPase_c"/>
    <property type="match status" value="1"/>
</dbReference>
<keyword evidence="17" id="KW-1185">Reference proteome</keyword>
<dbReference type="SUPFAM" id="SSF158472">
    <property type="entry name" value="HAMP domain-like"/>
    <property type="match status" value="1"/>
</dbReference>
<evidence type="ECO:0000256" key="2">
    <source>
        <dbReference type="ARBA" id="ARBA00004141"/>
    </source>
</evidence>
<dbReference type="CDD" id="cd00082">
    <property type="entry name" value="HisKA"/>
    <property type="match status" value="1"/>
</dbReference>
<dbReference type="SMART" id="SM00304">
    <property type="entry name" value="HAMP"/>
    <property type="match status" value="1"/>
</dbReference>
<gene>
    <name evidence="16" type="ORF">FHX41_1867</name>
</gene>
<dbReference type="InterPro" id="IPR036097">
    <property type="entry name" value="HisK_dim/P_sf"/>
</dbReference>